<gene>
    <name evidence="1" type="ORF">BT93_L2779</name>
</gene>
<comment type="caution">
    <text evidence="1">The sequence shown here is derived from an EMBL/GenBank/DDBJ whole genome shotgun (WGS) entry which is preliminary data.</text>
</comment>
<dbReference type="PANTHER" id="PTHR33193:SF13">
    <property type="entry name" value="EXPRESSED PROTEIN"/>
    <property type="match status" value="1"/>
</dbReference>
<sequence>MYVAKSRPCTLEYASPPHRPDEVKEPAIKASWWNDPEKKRKRRVARYKLYSVEGRFKASFKQGFRWLKRKCSTFARRF</sequence>
<evidence type="ECO:0008006" key="3">
    <source>
        <dbReference type="Google" id="ProtNLM"/>
    </source>
</evidence>
<evidence type="ECO:0000313" key="2">
    <source>
        <dbReference type="Proteomes" id="UP000806378"/>
    </source>
</evidence>
<dbReference type="EMBL" id="MU090637">
    <property type="protein sequence ID" value="KAF7847626.1"/>
    <property type="molecule type" value="Genomic_DNA"/>
</dbReference>
<protein>
    <recommendedName>
        <fullName evidence="3">DUF3511 domain protein</fullName>
    </recommendedName>
</protein>
<dbReference type="Pfam" id="PF12023">
    <property type="entry name" value="DUF3511"/>
    <property type="match status" value="1"/>
</dbReference>
<name>A0A8T0CN73_CORYI</name>
<dbReference type="Proteomes" id="UP000806378">
    <property type="component" value="Unassembled WGS sequence"/>
</dbReference>
<dbReference type="OrthoDB" id="660385at2759"/>
<dbReference type="AlphaFoldDB" id="A0A8T0CN73"/>
<dbReference type="InterPro" id="IPR021899">
    <property type="entry name" value="DUF3511"/>
</dbReference>
<keyword evidence="2" id="KW-1185">Reference proteome</keyword>
<proteinExistence type="predicted"/>
<accession>A0A8T0CN73</accession>
<evidence type="ECO:0000313" key="1">
    <source>
        <dbReference type="EMBL" id="KAF7847626.1"/>
    </source>
</evidence>
<reference evidence="1" key="1">
    <citation type="submission" date="2020-05" db="EMBL/GenBank/DDBJ databases">
        <title>WGS assembly of Corymbia citriodora subspecies variegata.</title>
        <authorList>
            <person name="Barry K."/>
            <person name="Hundley H."/>
            <person name="Shu S."/>
            <person name="Jenkins J."/>
            <person name="Grimwood J."/>
            <person name="Baten A."/>
        </authorList>
    </citation>
    <scope>NUCLEOTIDE SEQUENCE</scope>
    <source>
        <strain evidence="1">CV2-018</strain>
    </source>
</reference>
<dbReference type="Gramene" id="rna-gnl|WGS:JABURB|Cocit.L2779.1">
    <property type="protein sequence ID" value="cds-KAF7847626.1"/>
    <property type="gene ID" value="gene-BT93_L2779"/>
</dbReference>
<organism evidence="1 2">
    <name type="scientific">Corymbia citriodora subsp. variegata</name>
    <dbReference type="NCBI Taxonomy" id="360336"/>
    <lineage>
        <taxon>Eukaryota</taxon>
        <taxon>Viridiplantae</taxon>
        <taxon>Streptophyta</taxon>
        <taxon>Embryophyta</taxon>
        <taxon>Tracheophyta</taxon>
        <taxon>Spermatophyta</taxon>
        <taxon>Magnoliopsida</taxon>
        <taxon>eudicotyledons</taxon>
        <taxon>Gunneridae</taxon>
        <taxon>Pentapetalae</taxon>
        <taxon>rosids</taxon>
        <taxon>malvids</taxon>
        <taxon>Myrtales</taxon>
        <taxon>Myrtaceae</taxon>
        <taxon>Myrtoideae</taxon>
        <taxon>Eucalypteae</taxon>
        <taxon>Corymbia</taxon>
    </lineage>
</organism>
<dbReference type="PANTHER" id="PTHR33193">
    <property type="entry name" value="DOMAIN PROTEIN, PUTATIVE (DUF3511)-RELATED"/>
    <property type="match status" value="1"/>
</dbReference>